<reference evidence="1 2" key="1">
    <citation type="journal article" date="2019" name="Sci. Rep.">
        <title>Orb-weaving spider Araneus ventricosus genome elucidates the spidroin gene catalogue.</title>
        <authorList>
            <person name="Kono N."/>
            <person name="Nakamura H."/>
            <person name="Ohtoshi R."/>
            <person name="Moran D.A.P."/>
            <person name="Shinohara A."/>
            <person name="Yoshida Y."/>
            <person name="Fujiwara M."/>
            <person name="Mori M."/>
            <person name="Tomita M."/>
            <person name="Arakawa K."/>
        </authorList>
    </citation>
    <scope>NUCLEOTIDE SEQUENCE [LARGE SCALE GENOMIC DNA]</scope>
</reference>
<protein>
    <submittedName>
        <fullName evidence="1">Uncharacterized protein</fullName>
    </submittedName>
</protein>
<dbReference type="AlphaFoldDB" id="A0A4Y2J7P1"/>
<evidence type="ECO:0000313" key="2">
    <source>
        <dbReference type="Proteomes" id="UP000499080"/>
    </source>
</evidence>
<dbReference type="EMBL" id="BGPR01003275">
    <property type="protein sequence ID" value="GBM85955.1"/>
    <property type="molecule type" value="Genomic_DNA"/>
</dbReference>
<comment type="caution">
    <text evidence="1">The sequence shown here is derived from an EMBL/GenBank/DDBJ whole genome shotgun (WGS) entry which is preliminary data.</text>
</comment>
<dbReference type="Proteomes" id="UP000499080">
    <property type="component" value="Unassembled WGS sequence"/>
</dbReference>
<sequence>MHRLKWRLRMASRVQRVKWFGFPTGHESYLLESFRKCDPRMVRGCFLEFGTAGSYNLVRKFGAYRSEYIVKPQLIDDARCVDSVGPL</sequence>
<name>A0A4Y2J7P1_ARAVE</name>
<gene>
    <name evidence="1" type="ORF">AVEN_36441_1</name>
</gene>
<keyword evidence="2" id="KW-1185">Reference proteome</keyword>
<evidence type="ECO:0000313" key="1">
    <source>
        <dbReference type="EMBL" id="GBM85955.1"/>
    </source>
</evidence>
<proteinExistence type="predicted"/>
<organism evidence="1 2">
    <name type="scientific">Araneus ventricosus</name>
    <name type="common">Orbweaver spider</name>
    <name type="synonym">Epeira ventricosa</name>
    <dbReference type="NCBI Taxonomy" id="182803"/>
    <lineage>
        <taxon>Eukaryota</taxon>
        <taxon>Metazoa</taxon>
        <taxon>Ecdysozoa</taxon>
        <taxon>Arthropoda</taxon>
        <taxon>Chelicerata</taxon>
        <taxon>Arachnida</taxon>
        <taxon>Araneae</taxon>
        <taxon>Araneomorphae</taxon>
        <taxon>Entelegynae</taxon>
        <taxon>Araneoidea</taxon>
        <taxon>Araneidae</taxon>
        <taxon>Araneus</taxon>
    </lineage>
</organism>
<accession>A0A4Y2J7P1</accession>